<accession>A0A7C3MCG8</accession>
<sequence>MLELLPLFAFLLIAFSIGSNDTSNAFGICIGCRIISVRKAAILLFFLVLIGLNLQGSRVMKTVGENLVETNVAISAMALMISALIVVFTNIRGIPVSTHQVIVGSLSGAGIAFGTQLSFKTLAEIVISWILSPLLAGILAILLLISIERVSRKFGVLEFEKFLRILLLCSGMLIAYNMGANELATAIAPFMATKKDLNLISVLGAVSISLGALALSRRISETLCRGITSIDPKTGFSAHFGAGICVYIFTLFGMPVSTTYALIGGISSVGLVKSARTVNFKKIQEVVANWVFAPLIAFSLAFTASKVYFGI</sequence>
<evidence type="ECO:0000256" key="4">
    <source>
        <dbReference type="ARBA" id="ARBA00022448"/>
    </source>
</evidence>
<feature type="transmembrane region" description="Helical" evidence="9">
    <location>
        <begin position="165"/>
        <end position="191"/>
    </location>
</feature>
<evidence type="ECO:0000256" key="1">
    <source>
        <dbReference type="ARBA" id="ARBA00001981"/>
    </source>
</evidence>
<dbReference type="Pfam" id="PF01384">
    <property type="entry name" value="PHO4"/>
    <property type="match status" value="2"/>
</dbReference>
<comment type="caution">
    <text evidence="10">The sequence shown here is derived from an EMBL/GenBank/DDBJ whole genome shotgun (WGS) entry which is preliminary data.</text>
</comment>
<dbReference type="GO" id="GO:0005315">
    <property type="term" value="F:phosphate transmembrane transporter activity"/>
    <property type="evidence" value="ECO:0007669"/>
    <property type="project" value="InterPro"/>
</dbReference>
<feature type="transmembrane region" description="Helical" evidence="9">
    <location>
        <begin position="66"/>
        <end position="88"/>
    </location>
</feature>
<evidence type="ECO:0000256" key="2">
    <source>
        <dbReference type="ARBA" id="ARBA00004141"/>
    </source>
</evidence>
<keyword evidence="7 9" id="KW-1133">Transmembrane helix</keyword>
<comment type="function">
    <text evidence="1">Potential transporter for phosphate.</text>
</comment>
<feature type="transmembrane region" description="Helical" evidence="9">
    <location>
        <begin position="197"/>
        <end position="215"/>
    </location>
</feature>
<dbReference type="GO" id="GO:0016020">
    <property type="term" value="C:membrane"/>
    <property type="evidence" value="ECO:0007669"/>
    <property type="project" value="UniProtKB-SubCell"/>
</dbReference>
<protein>
    <submittedName>
        <fullName evidence="10">Inorganic phosphate transporter</fullName>
    </submittedName>
</protein>
<proteinExistence type="inferred from homology"/>
<organism evidence="10">
    <name type="scientific">Archaeoglobus fulgidus</name>
    <dbReference type="NCBI Taxonomy" id="2234"/>
    <lineage>
        <taxon>Archaea</taxon>
        <taxon>Methanobacteriati</taxon>
        <taxon>Methanobacteriota</taxon>
        <taxon>Archaeoglobi</taxon>
        <taxon>Archaeoglobales</taxon>
        <taxon>Archaeoglobaceae</taxon>
        <taxon>Archaeoglobus</taxon>
    </lineage>
</organism>
<dbReference type="GO" id="GO:0035435">
    <property type="term" value="P:phosphate ion transmembrane transport"/>
    <property type="evidence" value="ECO:0007669"/>
    <property type="project" value="TreeGrafter"/>
</dbReference>
<dbReference type="AlphaFoldDB" id="A0A7C3MCG8"/>
<evidence type="ECO:0000256" key="6">
    <source>
        <dbReference type="ARBA" id="ARBA00022692"/>
    </source>
</evidence>
<name>A0A7C3MCG8_ARCFL</name>
<feature type="transmembrane region" description="Helical" evidence="9">
    <location>
        <begin position="287"/>
        <end position="309"/>
    </location>
</feature>
<feature type="transmembrane region" description="Helical" evidence="9">
    <location>
        <begin position="126"/>
        <end position="145"/>
    </location>
</feature>
<dbReference type="PANTHER" id="PTHR11101">
    <property type="entry name" value="PHOSPHATE TRANSPORTER"/>
    <property type="match status" value="1"/>
</dbReference>
<evidence type="ECO:0000256" key="7">
    <source>
        <dbReference type="ARBA" id="ARBA00022989"/>
    </source>
</evidence>
<evidence type="ECO:0000313" key="10">
    <source>
        <dbReference type="EMBL" id="HFW33033.1"/>
    </source>
</evidence>
<keyword evidence="8 9" id="KW-0472">Membrane</keyword>
<evidence type="ECO:0000256" key="5">
    <source>
        <dbReference type="ARBA" id="ARBA00022592"/>
    </source>
</evidence>
<comment type="subcellular location">
    <subcellularLocation>
        <location evidence="2">Membrane</location>
        <topology evidence="2">Multi-pass membrane protein</topology>
    </subcellularLocation>
</comment>
<evidence type="ECO:0000256" key="8">
    <source>
        <dbReference type="ARBA" id="ARBA00023136"/>
    </source>
</evidence>
<comment type="similarity">
    <text evidence="3">Belongs to the inorganic phosphate transporter (PiT) (TC 2.A.20) family.</text>
</comment>
<dbReference type="EMBL" id="DTLB01000051">
    <property type="protein sequence ID" value="HFW33033.1"/>
    <property type="molecule type" value="Genomic_DNA"/>
</dbReference>
<gene>
    <name evidence="10" type="ORF">ENW66_08840</name>
</gene>
<evidence type="ECO:0000256" key="9">
    <source>
        <dbReference type="SAM" id="Phobius"/>
    </source>
</evidence>
<dbReference type="PANTHER" id="PTHR11101:SF80">
    <property type="entry name" value="PHOSPHATE TRANSPORTER"/>
    <property type="match status" value="1"/>
</dbReference>
<feature type="transmembrane region" description="Helical" evidence="9">
    <location>
        <begin position="37"/>
        <end position="54"/>
    </location>
</feature>
<reference evidence="10" key="1">
    <citation type="journal article" date="2020" name="mSystems">
        <title>Genome- and Community-Level Interaction Insights into Carbon Utilization and Element Cycling Functions of Hydrothermarchaeota in Hydrothermal Sediment.</title>
        <authorList>
            <person name="Zhou Z."/>
            <person name="Liu Y."/>
            <person name="Xu W."/>
            <person name="Pan J."/>
            <person name="Luo Z.H."/>
            <person name="Li M."/>
        </authorList>
    </citation>
    <scope>NUCLEOTIDE SEQUENCE [LARGE SCALE GENOMIC DNA]</scope>
    <source>
        <strain evidence="10">SpSt-87</strain>
    </source>
</reference>
<keyword evidence="5" id="KW-0592">Phosphate transport</keyword>
<dbReference type="InterPro" id="IPR001204">
    <property type="entry name" value="Phos_transporter"/>
</dbReference>
<evidence type="ECO:0000256" key="3">
    <source>
        <dbReference type="ARBA" id="ARBA00009916"/>
    </source>
</evidence>
<keyword evidence="6 9" id="KW-0812">Transmembrane</keyword>
<keyword evidence="4" id="KW-0813">Transport</keyword>